<dbReference type="Pfam" id="PF07690">
    <property type="entry name" value="MFS_1"/>
    <property type="match status" value="1"/>
</dbReference>
<evidence type="ECO:0000259" key="8">
    <source>
        <dbReference type="PROSITE" id="PS50850"/>
    </source>
</evidence>
<feature type="transmembrane region" description="Helical" evidence="7">
    <location>
        <begin position="217"/>
        <end position="239"/>
    </location>
</feature>
<feature type="transmembrane region" description="Helical" evidence="7">
    <location>
        <begin position="156"/>
        <end position="181"/>
    </location>
</feature>
<accession>A0ABS6I2F4</accession>
<dbReference type="EMBL" id="JAHOPC010000002">
    <property type="protein sequence ID" value="MBU8865918.1"/>
    <property type="molecule type" value="Genomic_DNA"/>
</dbReference>
<gene>
    <name evidence="9" type="ORF">KSW38_06400</name>
</gene>
<dbReference type="Proteomes" id="UP000824166">
    <property type="component" value="Unassembled WGS sequence"/>
</dbReference>
<protein>
    <submittedName>
        <fullName evidence="9">MFS transporter</fullName>
    </submittedName>
</protein>
<evidence type="ECO:0000256" key="1">
    <source>
        <dbReference type="ARBA" id="ARBA00004651"/>
    </source>
</evidence>
<dbReference type="PROSITE" id="PS50850">
    <property type="entry name" value="MFS"/>
    <property type="match status" value="1"/>
</dbReference>
<evidence type="ECO:0000313" key="9">
    <source>
        <dbReference type="EMBL" id="MBU8865918.1"/>
    </source>
</evidence>
<dbReference type="InterPro" id="IPR020846">
    <property type="entry name" value="MFS_dom"/>
</dbReference>
<keyword evidence="5 7" id="KW-0472">Membrane</keyword>
<keyword evidence="2" id="KW-1003">Cell membrane</keyword>
<feature type="transmembrane region" description="Helical" evidence="7">
    <location>
        <begin position="57"/>
        <end position="78"/>
    </location>
</feature>
<evidence type="ECO:0000256" key="3">
    <source>
        <dbReference type="ARBA" id="ARBA00022692"/>
    </source>
</evidence>
<comment type="subcellular location">
    <subcellularLocation>
        <location evidence="1">Cell membrane</location>
        <topology evidence="1">Multi-pass membrane protein</topology>
    </subcellularLocation>
</comment>
<proteinExistence type="predicted"/>
<evidence type="ECO:0000256" key="4">
    <source>
        <dbReference type="ARBA" id="ARBA00022989"/>
    </source>
</evidence>
<feature type="transmembrane region" description="Helical" evidence="7">
    <location>
        <begin position="333"/>
        <end position="350"/>
    </location>
</feature>
<dbReference type="InterPro" id="IPR011701">
    <property type="entry name" value="MFS"/>
</dbReference>
<feature type="domain" description="Major facilitator superfamily (MFS) profile" evidence="8">
    <location>
        <begin position="65"/>
        <end position="454"/>
    </location>
</feature>
<feature type="transmembrane region" description="Helical" evidence="7">
    <location>
        <begin position="356"/>
        <end position="375"/>
    </location>
</feature>
<dbReference type="PANTHER" id="PTHR43124:SF3">
    <property type="entry name" value="CHLORAMPHENICOL EFFLUX PUMP RV0191"/>
    <property type="match status" value="1"/>
</dbReference>
<feature type="transmembrane region" description="Helical" evidence="7">
    <location>
        <begin position="188"/>
        <end position="211"/>
    </location>
</feature>
<reference evidence="9 10" key="1">
    <citation type="submission" date="2021-06" db="EMBL/GenBank/DDBJ databases">
        <authorList>
            <person name="Jeong J.W."/>
        </authorList>
    </citation>
    <scope>NUCLEOTIDE SEQUENCE [LARGE SCALE GENOMIC DNA]</scope>
    <source>
        <strain evidence="9 10">MMS21-TAE1-1</strain>
    </source>
</reference>
<dbReference type="RefSeq" id="WP_216923745.1">
    <property type="nucleotide sequence ID" value="NZ_JAHOPC010000002.1"/>
</dbReference>
<feature type="transmembrane region" description="Helical" evidence="7">
    <location>
        <begin position="422"/>
        <end position="444"/>
    </location>
</feature>
<keyword evidence="10" id="KW-1185">Reference proteome</keyword>
<evidence type="ECO:0000313" key="10">
    <source>
        <dbReference type="Proteomes" id="UP000824166"/>
    </source>
</evidence>
<dbReference type="PANTHER" id="PTHR43124">
    <property type="entry name" value="PURINE EFFLUX PUMP PBUE"/>
    <property type="match status" value="1"/>
</dbReference>
<name>A0ABS6I2F4_9MICC</name>
<organism evidence="9 10">
    <name type="scientific">Paenarthrobacter aromaticivorans</name>
    <dbReference type="NCBI Taxonomy" id="2849150"/>
    <lineage>
        <taxon>Bacteria</taxon>
        <taxon>Bacillati</taxon>
        <taxon>Actinomycetota</taxon>
        <taxon>Actinomycetes</taxon>
        <taxon>Micrococcales</taxon>
        <taxon>Micrococcaceae</taxon>
        <taxon>Paenarthrobacter</taxon>
    </lineage>
</organism>
<feature type="transmembrane region" description="Helical" evidence="7">
    <location>
        <begin position="98"/>
        <end position="123"/>
    </location>
</feature>
<evidence type="ECO:0000256" key="7">
    <source>
        <dbReference type="SAM" id="Phobius"/>
    </source>
</evidence>
<evidence type="ECO:0000256" key="5">
    <source>
        <dbReference type="ARBA" id="ARBA00023136"/>
    </source>
</evidence>
<feature type="transmembrane region" description="Helical" evidence="7">
    <location>
        <begin position="130"/>
        <end position="150"/>
    </location>
</feature>
<comment type="caution">
    <text evidence="9">The sequence shown here is derived from an EMBL/GenBank/DDBJ whole genome shotgun (WGS) entry which is preliminary data.</text>
</comment>
<feature type="compositionally biased region" description="Low complexity" evidence="6">
    <location>
        <begin position="7"/>
        <end position="20"/>
    </location>
</feature>
<keyword evidence="4 7" id="KW-1133">Transmembrane helix</keyword>
<evidence type="ECO:0000256" key="6">
    <source>
        <dbReference type="SAM" id="MobiDB-lite"/>
    </source>
</evidence>
<evidence type="ECO:0000256" key="2">
    <source>
        <dbReference type="ARBA" id="ARBA00022475"/>
    </source>
</evidence>
<dbReference type="InterPro" id="IPR050189">
    <property type="entry name" value="MFS_Efflux_Transporters"/>
</dbReference>
<feature type="region of interest" description="Disordered" evidence="6">
    <location>
        <begin position="1"/>
        <end position="22"/>
    </location>
</feature>
<sequence>MMSHPNTSSSGSAPGTAASSVKHAVPTYPEPMDAISMDAIPASPAPSRVKNNPEGMATNLIAAVSLGVLAITFMLNAMDRQVFAPLMTTIAKEYGFNLQTGGLLATVFTLGMAVAGIPAGFLVERFSRKAVLLVSIAIYSLGTLATPLATSWGDMAVYRIISGLGEGMQAAALFAAVGAFFHHRRGLALGILGFAFGLGATFGPGLGIMFAGQFGTWRAPFTIFGLLGLVLAVTAMFTVSRKFTEQAISTTGVEGSYDYMPAKAYNRNSLAIAAASGCGALALYGFLGLYPTFLTTQLGVSTGESALALSFVGVGGLAGLLGGWIGDRINQRILLIVSLAVMAVLGVLIYVVQATFVWQCVFACLMGVFGTGVFFPNTNSVIQRAVRPHQVGRAAGLFVTCYYGSAAFSGLLFAALVPQFGWQGAGLLQVTVLPLAAAAIMLIVQTSLFNNAPRAAAH</sequence>
<feature type="transmembrane region" description="Helical" evidence="7">
    <location>
        <begin position="305"/>
        <end position="326"/>
    </location>
</feature>
<feature type="transmembrane region" description="Helical" evidence="7">
    <location>
        <begin position="270"/>
        <end position="293"/>
    </location>
</feature>
<feature type="transmembrane region" description="Helical" evidence="7">
    <location>
        <begin position="395"/>
        <end position="416"/>
    </location>
</feature>
<keyword evidence="3 7" id="KW-0812">Transmembrane</keyword>